<comment type="similarity">
    <text evidence="1">Belongs to the JMJD6 family.</text>
</comment>
<dbReference type="PANTHER" id="PTHR12480">
    <property type="entry name" value="ARGININE DEMETHYLASE AND LYSYL-HYDROXYLASE JMJD"/>
    <property type="match status" value="1"/>
</dbReference>
<dbReference type="PROSITE" id="PS51184">
    <property type="entry name" value="JMJC"/>
    <property type="match status" value="1"/>
</dbReference>
<dbReference type="PhylomeDB" id="T1J5J7"/>
<evidence type="ECO:0000256" key="3">
    <source>
        <dbReference type="ARBA" id="ARBA00082904"/>
    </source>
</evidence>
<keyword evidence="6" id="KW-1185">Reference proteome</keyword>
<dbReference type="GO" id="GO:0016706">
    <property type="term" value="F:2-oxoglutarate-dependent dioxygenase activity"/>
    <property type="evidence" value="ECO:0007669"/>
    <property type="project" value="TreeGrafter"/>
</dbReference>
<dbReference type="SUPFAM" id="SSF51197">
    <property type="entry name" value="Clavaminate synthase-like"/>
    <property type="match status" value="1"/>
</dbReference>
<sequence length="363" mass="42742">MATRINLFDISNHDFYNEFLLKNKPCLIEEDVTTNWCCRQLWVTKDGKPNLSYLKTHFGSSVAPVANCKIKHYNAQLTNNITVNDFVDYWQQYIDSDYSDSIECRYLKDWHFQKEHPDYYAYSVPKFFTFDWLNEYCKSKTDDDYDFVYMGPKGSWTPFHADVFRSHSWSANVCGKKRWLLCPPGTEKKLTDSLGNLPYDLEEVKTQIPGLIDVLQGPGEIIFVPSNWHHQVYNLARIEDTISINRNWFNGSNIDEVYNFLIKSLDEVRCEINDCKDMDGWDKQCQVILKVSQGMDFYDFYDLLKFVAHSRLTVCNEEDSDLNKFELFKLRETLKQFLLVENLPDDLLSSIRSFQSFLNGKKE</sequence>
<dbReference type="SMART" id="SM00558">
    <property type="entry name" value="JmjC"/>
    <property type="match status" value="1"/>
</dbReference>
<accession>T1J5J7</accession>
<dbReference type="EnsemblMetazoa" id="SMAR008899-RA">
    <property type="protein sequence ID" value="SMAR008899-PA"/>
    <property type="gene ID" value="SMAR008899"/>
</dbReference>
<dbReference type="GO" id="GO:0005737">
    <property type="term" value="C:cytoplasm"/>
    <property type="evidence" value="ECO:0007669"/>
    <property type="project" value="TreeGrafter"/>
</dbReference>
<dbReference type="Pfam" id="PF13621">
    <property type="entry name" value="Cupin_8"/>
    <property type="match status" value="1"/>
</dbReference>
<dbReference type="OMA" id="TNIVGHK"/>
<dbReference type="eggNOG" id="KOG2131">
    <property type="taxonomic scope" value="Eukaryota"/>
</dbReference>
<organism evidence="5 6">
    <name type="scientific">Strigamia maritima</name>
    <name type="common">European centipede</name>
    <name type="synonym">Geophilus maritimus</name>
    <dbReference type="NCBI Taxonomy" id="126957"/>
    <lineage>
        <taxon>Eukaryota</taxon>
        <taxon>Metazoa</taxon>
        <taxon>Ecdysozoa</taxon>
        <taxon>Arthropoda</taxon>
        <taxon>Myriapoda</taxon>
        <taxon>Chilopoda</taxon>
        <taxon>Pleurostigmophora</taxon>
        <taxon>Geophilomorpha</taxon>
        <taxon>Linotaeniidae</taxon>
        <taxon>Strigamia</taxon>
    </lineage>
</organism>
<evidence type="ECO:0000256" key="1">
    <source>
        <dbReference type="ARBA" id="ARBA00038068"/>
    </source>
</evidence>
<evidence type="ECO:0000259" key="4">
    <source>
        <dbReference type="PROSITE" id="PS51184"/>
    </source>
</evidence>
<comment type="catalytic activity">
    <reaction evidence="2">
        <text>L-lysyl-[protein] + 2-oxoglutarate + O2 = 4-hydroxy-L-lysyl-[protein] + succinate + CO2</text>
        <dbReference type="Rhea" id="RHEA:57156"/>
        <dbReference type="Rhea" id="RHEA-COMP:9752"/>
        <dbReference type="Rhea" id="RHEA-COMP:15084"/>
        <dbReference type="ChEBI" id="CHEBI:15379"/>
        <dbReference type="ChEBI" id="CHEBI:16526"/>
        <dbReference type="ChEBI" id="CHEBI:16810"/>
        <dbReference type="ChEBI" id="CHEBI:29969"/>
        <dbReference type="ChEBI" id="CHEBI:30031"/>
        <dbReference type="ChEBI" id="CHEBI:141495"/>
    </reaction>
</comment>
<dbReference type="AlphaFoldDB" id="T1J5J7"/>
<dbReference type="EMBL" id="JH431865">
    <property type="status" value="NOT_ANNOTATED_CDS"/>
    <property type="molecule type" value="Genomic_DNA"/>
</dbReference>
<dbReference type="GO" id="GO:0043565">
    <property type="term" value="F:sequence-specific DNA binding"/>
    <property type="evidence" value="ECO:0007669"/>
    <property type="project" value="TreeGrafter"/>
</dbReference>
<evidence type="ECO:0000256" key="2">
    <source>
        <dbReference type="ARBA" id="ARBA00047762"/>
    </source>
</evidence>
<dbReference type="InterPro" id="IPR003347">
    <property type="entry name" value="JmjC_dom"/>
</dbReference>
<reference evidence="6" key="1">
    <citation type="submission" date="2011-05" db="EMBL/GenBank/DDBJ databases">
        <authorList>
            <person name="Richards S.R."/>
            <person name="Qu J."/>
            <person name="Jiang H."/>
            <person name="Jhangiani S.N."/>
            <person name="Agravi P."/>
            <person name="Goodspeed R."/>
            <person name="Gross S."/>
            <person name="Mandapat C."/>
            <person name="Jackson L."/>
            <person name="Mathew T."/>
            <person name="Pu L."/>
            <person name="Thornton R."/>
            <person name="Saada N."/>
            <person name="Wilczek-Boney K.B."/>
            <person name="Lee S."/>
            <person name="Kovar C."/>
            <person name="Wu Y."/>
            <person name="Scherer S.E."/>
            <person name="Worley K.C."/>
            <person name="Muzny D.M."/>
            <person name="Gibbs R."/>
        </authorList>
    </citation>
    <scope>NUCLEOTIDE SEQUENCE</scope>
    <source>
        <strain evidence="6">Brora</strain>
    </source>
</reference>
<feature type="domain" description="JmjC" evidence="4">
    <location>
        <begin position="113"/>
        <end position="265"/>
    </location>
</feature>
<name>T1J5J7_STRMM</name>
<dbReference type="InterPro" id="IPR050910">
    <property type="entry name" value="JMJD6_ArgDemeth/LysHydrox"/>
</dbReference>
<reference evidence="5" key="2">
    <citation type="submission" date="2015-02" db="UniProtKB">
        <authorList>
            <consortium name="EnsemblMetazoa"/>
        </authorList>
    </citation>
    <scope>IDENTIFICATION</scope>
</reference>
<dbReference type="PANTHER" id="PTHR12480:SF6">
    <property type="entry name" value="2-OXOGLUTARATE AND IRON-DEPENDENT OXYGENASE JMJD4"/>
    <property type="match status" value="1"/>
</dbReference>
<dbReference type="STRING" id="126957.T1J5J7"/>
<dbReference type="Gene3D" id="2.60.120.650">
    <property type="entry name" value="Cupin"/>
    <property type="match status" value="1"/>
</dbReference>
<evidence type="ECO:0000313" key="5">
    <source>
        <dbReference type="EnsemblMetazoa" id="SMAR008899-PA"/>
    </source>
</evidence>
<protein>
    <recommendedName>
        <fullName evidence="3">Jumonji domain-containing protein 4</fullName>
    </recommendedName>
</protein>
<dbReference type="InterPro" id="IPR041667">
    <property type="entry name" value="Cupin_8"/>
</dbReference>
<dbReference type="HOGENOM" id="CLU_016785_2_3_1"/>
<dbReference type="GO" id="GO:0005634">
    <property type="term" value="C:nucleus"/>
    <property type="evidence" value="ECO:0007669"/>
    <property type="project" value="TreeGrafter"/>
</dbReference>
<dbReference type="Proteomes" id="UP000014500">
    <property type="component" value="Unassembled WGS sequence"/>
</dbReference>
<dbReference type="GO" id="GO:0045905">
    <property type="term" value="P:positive regulation of translational termination"/>
    <property type="evidence" value="ECO:0007669"/>
    <property type="project" value="TreeGrafter"/>
</dbReference>
<evidence type="ECO:0000313" key="6">
    <source>
        <dbReference type="Proteomes" id="UP000014500"/>
    </source>
</evidence>
<proteinExistence type="inferred from homology"/>